<reference evidence="11 12" key="1">
    <citation type="submission" date="2024-05" db="EMBL/GenBank/DDBJ databases">
        <title>A draft genome resource for the thread blight pathogen Marasmius tenuissimus strain MS-2.</title>
        <authorList>
            <person name="Yulfo-Soto G.E."/>
            <person name="Baruah I.K."/>
            <person name="Amoako-Attah I."/>
            <person name="Bukari Y."/>
            <person name="Meinhardt L.W."/>
            <person name="Bailey B.A."/>
            <person name="Cohen S.P."/>
        </authorList>
    </citation>
    <scope>NUCLEOTIDE SEQUENCE [LARGE SCALE GENOMIC DNA]</scope>
    <source>
        <strain evidence="11 12">MS-2</strain>
    </source>
</reference>
<gene>
    <name evidence="11" type="ORF">AAF712_002596</name>
</gene>
<proteinExistence type="inferred from homology"/>
<keyword evidence="6" id="KW-0443">Lipid metabolism</keyword>
<keyword evidence="4" id="KW-0719">Serine esterase</keyword>
<dbReference type="Pfam" id="PF02230">
    <property type="entry name" value="Abhydrolase_2"/>
    <property type="match status" value="1"/>
</dbReference>
<protein>
    <recommendedName>
        <fullName evidence="3">Acyl-protein thioesterase 1</fullName>
        <ecNumber evidence="2">3.1.2.22</ecNumber>
    </recommendedName>
    <alternativeName>
        <fullName evidence="8">Palmitoyl-protein hydrolase</fullName>
    </alternativeName>
</protein>
<evidence type="ECO:0000256" key="5">
    <source>
        <dbReference type="ARBA" id="ARBA00022801"/>
    </source>
</evidence>
<comment type="function">
    <text evidence="7">Hydrolyzes fatty acids from S-acylated cysteine residues in proteins with a strong preference for palmitoylated G-alpha proteins over other acyl substrates. Mediates the deacylation of G-alpha proteins such as GPA1 in vivo, but has weak or no activity toward palmitoylated Ras proteins. Has weak lysophospholipase activity in vitro; however such activity may not exist in vivo.</text>
</comment>
<dbReference type="InterPro" id="IPR003140">
    <property type="entry name" value="PLipase/COase/thioEstase"/>
</dbReference>
<comment type="similarity">
    <text evidence="1">Belongs to the AB hydrolase superfamily. AB hydrolase 2 family.</text>
</comment>
<keyword evidence="5" id="KW-0378">Hydrolase</keyword>
<evidence type="ECO:0000256" key="2">
    <source>
        <dbReference type="ARBA" id="ARBA00012423"/>
    </source>
</evidence>
<dbReference type="InterPro" id="IPR050565">
    <property type="entry name" value="LYPA1-2/EST-like"/>
</dbReference>
<keyword evidence="12" id="KW-1185">Reference proteome</keyword>
<comment type="caution">
    <text evidence="11">The sequence shown here is derived from an EMBL/GenBank/DDBJ whole genome shotgun (WGS) entry which is preliminary data.</text>
</comment>
<evidence type="ECO:0000256" key="3">
    <source>
        <dbReference type="ARBA" id="ARBA00014923"/>
    </source>
</evidence>
<dbReference type="PANTHER" id="PTHR10655:SF17">
    <property type="entry name" value="LYSOPHOSPHOLIPASE-LIKE PROTEIN 1"/>
    <property type="match status" value="1"/>
</dbReference>
<organism evidence="11 12">
    <name type="scientific">Marasmius tenuissimus</name>
    <dbReference type="NCBI Taxonomy" id="585030"/>
    <lineage>
        <taxon>Eukaryota</taxon>
        <taxon>Fungi</taxon>
        <taxon>Dikarya</taxon>
        <taxon>Basidiomycota</taxon>
        <taxon>Agaricomycotina</taxon>
        <taxon>Agaricomycetes</taxon>
        <taxon>Agaricomycetidae</taxon>
        <taxon>Agaricales</taxon>
        <taxon>Marasmiineae</taxon>
        <taxon>Marasmiaceae</taxon>
        <taxon>Marasmius</taxon>
    </lineage>
</organism>
<dbReference type="InterPro" id="IPR029058">
    <property type="entry name" value="AB_hydrolase_fold"/>
</dbReference>
<evidence type="ECO:0000256" key="7">
    <source>
        <dbReference type="ARBA" id="ARBA00029392"/>
    </source>
</evidence>
<evidence type="ECO:0000256" key="8">
    <source>
        <dbReference type="ARBA" id="ARBA00031195"/>
    </source>
</evidence>
<evidence type="ECO:0000313" key="11">
    <source>
        <dbReference type="EMBL" id="KAL0070109.1"/>
    </source>
</evidence>
<feature type="domain" description="Phospholipase/carboxylesterase/thioesterase" evidence="10">
    <location>
        <begin position="43"/>
        <end position="196"/>
    </location>
</feature>
<evidence type="ECO:0000259" key="10">
    <source>
        <dbReference type="Pfam" id="PF02230"/>
    </source>
</evidence>
<evidence type="ECO:0000256" key="1">
    <source>
        <dbReference type="ARBA" id="ARBA00006499"/>
    </source>
</evidence>
<keyword evidence="6" id="KW-0276">Fatty acid metabolism</keyword>
<dbReference type="EMBL" id="JBBXMP010000008">
    <property type="protein sequence ID" value="KAL0070109.1"/>
    <property type="molecule type" value="Genomic_DNA"/>
</dbReference>
<sequence>MATNDGDVNARIKTITIPPVEPVAHSATVFLLHVRRFGLGDFQDIQKNVDVKGIEESYCAITQLIDAEIASGTPPERIVLAGFSQGGSMSLVIGLIYEKKLAGLVVLAGRLPIQDQVKEKLSPHATSIPIFWGHGDVDQTVGIRYAHQAMDFLKSVGFNIGSGPGASEGLTFQKYRDLLHVVSDEEIEDVKTWLKLRIPHAEGMKL</sequence>
<dbReference type="PANTHER" id="PTHR10655">
    <property type="entry name" value="LYSOPHOSPHOLIPASE-RELATED"/>
    <property type="match status" value="1"/>
</dbReference>
<evidence type="ECO:0000256" key="4">
    <source>
        <dbReference type="ARBA" id="ARBA00022487"/>
    </source>
</evidence>
<evidence type="ECO:0000256" key="6">
    <source>
        <dbReference type="ARBA" id="ARBA00022832"/>
    </source>
</evidence>
<dbReference type="EC" id="3.1.2.22" evidence="2"/>
<name>A0ABR3A9T2_9AGAR</name>
<evidence type="ECO:0000256" key="9">
    <source>
        <dbReference type="ARBA" id="ARBA00047337"/>
    </source>
</evidence>
<evidence type="ECO:0000313" key="12">
    <source>
        <dbReference type="Proteomes" id="UP001437256"/>
    </source>
</evidence>
<accession>A0ABR3A9T2</accession>
<dbReference type="Proteomes" id="UP001437256">
    <property type="component" value="Unassembled WGS sequence"/>
</dbReference>
<comment type="catalytic activity">
    <reaction evidence="9">
        <text>S-hexadecanoyl-L-cysteinyl-[protein] + H2O = L-cysteinyl-[protein] + hexadecanoate + H(+)</text>
        <dbReference type="Rhea" id="RHEA:19233"/>
        <dbReference type="Rhea" id="RHEA-COMP:10131"/>
        <dbReference type="Rhea" id="RHEA-COMP:11032"/>
        <dbReference type="ChEBI" id="CHEBI:7896"/>
        <dbReference type="ChEBI" id="CHEBI:15377"/>
        <dbReference type="ChEBI" id="CHEBI:15378"/>
        <dbReference type="ChEBI" id="CHEBI:29950"/>
        <dbReference type="ChEBI" id="CHEBI:74151"/>
        <dbReference type="EC" id="3.1.2.22"/>
    </reaction>
</comment>
<dbReference type="Gene3D" id="3.40.50.1820">
    <property type="entry name" value="alpha/beta hydrolase"/>
    <property type="match status" value="1"/>
</dbReference>
<dbReference type="SUPFAM" id="SSF53474">
    <property type="entry name" value="alpha/beta-Hydrolases"/>
    <property type="match status" value="1"/>
</dbReference>